<feature type="region of interest" description="Disordered" evidence="1">
    <location>
        <begin position="478"/>
        <end position="498"/>
    </location>
</feature>
<name>A0A4Y2DUA6_ARAVE</name>
<keyword evidence="3" id="KW-1185">Reference proteome</keyword>
<evidence type="ECO:0000256" key="1">
    <source>
        <dbReference type="SAM" id="MobiDB-lite"/>
    </source>
</evidence>
<proteinExistence type="predicted"/>
<evidence type="ECO:0000313" key="3">
    <source>
        <dbReference type="Proteomes" id="UP000499080"/>
    </source>
</evidence>
<evidence type="ECO:0000313" key="2">
    <source>
        <dbReference type="EMBL" id="GBM20452.1"/>
    </source>
</evidence>
<organism evidence="2 3">
    <name type="scientific">Araneus ventricosus</name>
    <name type="common">Orbweaver spider</name>
    <name type="synonym">Epeira ventricosa</name>
    <dbReference type="NCBI Taxonomy" id="182803"/>
    <lineage>
        <taxon>Eukaryota</taxon>
        <taxon>Metazoa</taxon>
        <taxon>Ecdysozoa</taxon>
        <taxon>Arthropoda</taxon>
        <taxon>Chelicerata</taxon>
        <taxon>Arachnida</taxon>
        <taxon>Araneae</taxon>
        <taxon>Araneomorphae</taxon>
        <taxon>Entelegynae</taxon>
        <taxon>Araneoidea</taxon>
        <taxon>Araneidae</taxon>
        <taxon>Araneus</taxon>
    </lineage>
</organism>
<dbReference type="AlphaFoldDB" id="A0A4Y2DUA6"/>
<gene>
    <name evidence="2" type="ORF">AVEN_5542_1</name>
</gene>
<dbReference type="OrthoDB" id="6437663at2759"/>
<protein>
    <submittedName>
        <fullName evidence="2">Uncharacterized protein</fullName>
    </submittedName>
</protein>
<dbReference type="EMBL" id="BGPR01000442">
    <property type="protein sequence ID" value="GBM20452.1"/>
    <property type="molecule type" value="Genomic_DNA"/>
</dbReference>
<sequence>MAHLNYNPVSLKDIAIRRLVSVLFKESTILASISNYHSMIFPFDNYEEEVWRETVEDKLPDKISKLGLPKSLTKLLTDTVRPMGRQIRIWKKFHEEYLHYHRGEEIHFHVPILEKLQWTTAGAVDYQETAEELIRSDDIDIVKRYQLACLYCMEDYIRMLWKELPKENKRHFYSKKDRRLRSGGLEFWWPYIIKGQESNLDDLTRSYRRDQITFHQYAFQCSAERGNKTAAEYFFQKLTHAEKDASLMSTTRALLTHQYTTRNYADKEFPMDKFSELLSYLLSAMAPEQQMRILQEQPCEILEWFLVWPLQDKFSKIADLIWDFLPAEDYDDVLCSIHEQFKGSGDYYLKLHQEFFLRIPSDFWKNFVDSQCELGSHFDDILMEQDIKALEIFFKSLDAAAKARLVFSEPALAAFHDCISIRKWDVVEVCLREASLSQEDRKRLQEFFMGYLTSIGGGSMQLETRKWSTFFHLLDETDDPSKRCSEDETPTEAKKRKT</sequence>
<reference evidence="2 3" key="1">
    <citation type="journal article" date="2019" name="Sci. Rep.">
        <title>Orb-weaving spider Araneus ventricosus genome elucidates the spidroin gene catalogue.</title>
        <authorList>
            <person name="Kono N."/>
            <person name="Nakamura H."/>
            <person name="Ohtoshi R."/>
            <person name="Moran D.A.P."/>
            <person name="Shinohara A."/>
            <person name="Yoshida Y."/>
            <person name="Fujiwara M."/>
            <person name="Mori M."/>
            <person name="Tomita M."/>
            <person name="Arakawa K."/>
        </authorList>
    </citation>
    <scope>NUCLEOTIDE SEQUENCE [LARGE SCALE GENOMIC DNA]</scope>
</reference>
<accession>A0A4Y2DUA6</accession>
<dbReference type="Proteomes" id="UP000499080">
    <property type="component" value="Unassembled WGS sequence"/>
</dbReference>
<comment type="caution">
    <text evidence="2">The sequence shown here is derived from an EMBL/GenBank/DDBJ whole genome shotgun (WGS) entry which is preliminary data.</text>
</comment>